<feature type="transmembrane region" description="Helical" evidence="2">
    <location>
        <begin position="830"/>
        <end position="850"/>
    </location>
</feature>
<feature type="transmembrane region" description="Helical" evidence="2">
    <location>
        <begin position="973"/>
        <end position="990"/>
    </location>
</feature>
<feature type="region of interest" description="Disordered" evidence="1">
    <location>
        <begin position="2779"/>
        <end position="2856"/>
    </location>
</feature>
<reference evidence="3" key="1">
    <citation type="submission" date="2019-04" db="EMBL/GenBank/DDBJ databases">
        <title>Friends and foes A comparative genomics studyof 23 Aspergillus species from section Flavi.</title>
        <authorList>
            <consortium name="DOE Joint Genome Institute"/>
            <person name="Kjaerbolling I."/>
            <person name="Vesth T."/>
            <person name="Frisvad J.C."/>
            <person name="Nybo J.L."/>
            <person name="Theobald S."/>
            <person name="Kildgaard S."/>
            <person name="Isbrandt T."/>
            <person name="Kuo A."/>
            <person name="Sato A."/>
            <person name="Lyhne E.K."/>
            <person name="Kogle M.E."/>
            <person name="Wiebenga A."/>
            <person name="Kun R.S."/>
            <person name="Lubbers R.J."/>
            <person name="Makela M.R."/>
            <person name="Barry K."/>
            <person name="Chovatia M."/>
            <person name="Clum A."/>
            <person name="Daum C."/>
            <person name="Haridas S."/>
            <person name="He G."/>
            <person name="LaButti K."/>
            <person name="Lipzen A."/>
            <person name="Mondo S."/>
            <person name="Riley R."/>
            <person name="Salamov A."/>
            <person name="Simmons B.A."/>
            <person name="Magnuson J.K."/>
            <person name="Henrissat B."/>
            <person name="Mortensen U.H."/>
            <person name="Larsen T.O."/>
            <person name="Devries R.P."/>
            <person name="Grigoriev I.V."/>
            <person name="Machida M."/>
            <person name="Baker S.E."/>
            <person name="Andersen M.R."/>
        </authorList>
    </citation>
    <scope>NUCLEOTIDE SEQUENCE [LARGE SCALE GENOMIC DNA]</scope>
    <source>
        <strain evidence="3">IBT 14317</strain>
    </source>
</reference>
<dbReference type="OrthoDB" id="2582433at2759"/>
<feature type="transmembrane region" description="Helical" evidence="2">
    <location>
        <begin position="870"/>
        <end position="894"/>
    </location>
</feature>
<evidence type="ECO:0000313" key="3">
    <source>
        <dbReference type="EMBL" id="KAE8386581.1"/>
    </source>
</evidence>
<feature type="transmembrane region" description="Helical" evidence="2">
    <location>
        <begin position="20"/>
        <end position="41"/>
    </location>
</feature>
<feature type="compositionally biased region" description="Low complexity" evidence="1">
    <location>
        <begin position="2792"/>
        <end position="2801"/>
    </location>
</feature>
<dbReference type="PANTHER" id="PTHR12526">
    <property type="entry name" value="GLYCOSYLTRANSFERASE"/>
    <property type="match status" value="1"/>
</dbReference>
<feature type="transmembrane region" description="Helical" evidence="2">
    <location>
        <begin position="1282"/>
        <end position="1299"/>
    </location>
</feature>
<accession>A0A5N7BXM6</accession>
<feature type="transmembrane region" description="Helical" evidence="2">
    <location>
        <begin position="1721"/>
        <end position="1743"/>
    </location>
</feature>
<gene>
    <name evidence="3" type="ORF">BDV23DRAFT_140948</name>
</gene>
<feature type="transmembrane region" description="Helical" evidence="2">
    <location>
        <begin position="1336"/>
        <end position="1357"/>
    </location>
</feature>
<feature type="compositionally biased region" description="Polar residues" evidence="1">
    <location>
        <begin position="2779"/>
        <end position="2789"/>
    </location>
</feature>
<sequence length="2890" mass="323567">MAEILRVSPLGWDKMKEHWWQFVFIGILIASVAAGCLYLLYSGTKRVRKYYKTRPRSEKVTPVVSQRLASLSNKLLHLPNIQRRKPSSFGIYLGSFSSPPDRDQLRLLNEWDLLIVDPFQSGTAQAIRYTESKQLIGRVDLDHVLSKEESTLSALEKIENLLTGTFDGANFSGMVLANWEGKFPAPVFTKLVEVIDELGLAVYVETAPPDFLEDHNSLQSPAISGIVVQNASILPDGQKRDYFQIVKMQPTIKAFVSEACVRDFVVMAWETIDDNASLSNAVVQRSLQWCNFYSTIPWIGRKSALTNAALNVTIPEPLSAFGWLKDVEIIKAHDRWRSNLHIKNSGASDMNAWNTLLPFFPALEDLLTSSEYGQAESNDLTTKMRDPPEWVAQVKSLGCPLSISMAGIEYNSFGCFPLGSEATAVAFAEVLQSQQRLKSLGLLHPVPTSKVQSLGLLLKKFHESYMLPNSTSSDPYVLPNATSDQLAASIKELSNMASNGSLQVSLGLDSGLRKSVDVRFWAVYQMDSDGFEVFASKNAQGLAGTVLHTFLSAKGYPRHVCFEVETALAKWSQDLVRDTGLPRRLVQDIDMLSPEERLLQLQHLSLTDSYSEVSDTICAYIRRLLIDAPSLAQLKELNTVSYLEGSASPEVLINTRVKWYQEQGSQHPSPSKCLALFYQADATFTQILKEHREGDLALISKGFCQLLQNDHVDAYMDIMALALFCAARKGAIDEIYTEVTDRNPLFNNQSDQAAAFSESFALGSRCEAYFDVQPSAFGKLLSDRFRREYNDEKLPNWINGAPEMATSYAGAQIDVNPDHKVKPMPGYQRFTFLSVFAFPALIDIILLTIIGRGLYLSAFMTNDELQSATIALMISLLLSGAIGTMIACGGPYYLISMAFAASNMFVLIRLIAGFAFTIATGLIGFVVISGVKSPRAGIIFYLYLVGLTIYLTGFATLASFSYPGTAFLSGRKVIFSCIPILFISPIITTWSGHDSAIYIAVMYVFIGFLLLGLRSVASKWVTWYQNIRRTDDTEIRKWYIATYGNDDEKVFGNLSDPAVLKLSRDALLKDVLAEKSRSFLSKPTTDTLVRELARDWDSTNFLLDWYCRYADVPRPIPFSSSWNIQTKVGLDVLRNSQKGIRLHNAFIHWRQSSQEIGCGILYFIIALLDKWVDLLSGGQLGGFLPSFSDPNAPRMAVGFGLAYYLIGAVLIDTKAQELHELVGKHSAVAVDSAKDIRPSQKRDVRFKRQVYWKTFFKFLMWLVWSLAIATALIWTFQAPPEAMIMFFAYVLSYTGLLWYQYTKIFTGPHAFIPLMAGVAVGLPIGIGLRVSLGNNFLYSQVIGLGAATWTVAILSLFTAKMGMPKKVDSPVELGKTFHAYTAPWADPEWSQQELQTFYEGISFVSADARLKLVPGAHPGIEVKNILLSRRIEPRIEEAFPDAKKLISTALGAWETGGISIELVPLGSLGPNIQALSCSMAGHLQIAICVGRGLDERIDVSANCQVIAETLLHAVAESMMRMPHEYAVLSESLVTAGVTETTARQLREEPDTPVVVRWAKKELLRQLCLGFECDSHWEKLPQNIRNTLLDRCLGRPCLLSDVSVKWLQDSLCRFDTDDLNVHVARCNLGAATAVSILDYANYGTGEAGAIKDPEIPIYIPAIPKKLPMVMSLVQKPWSYAYHAIGTGIKFFIAALLADPEFQREFDHVMSERHKLIRTPLTFLLNMVWLYAKVVQDIGLSFFLFHGRPNVKRLWNETKGITVSVKKSRFIVQSLEGTFTAFRHNEPDGGFKVYYYSGEHKTEPEGTKLLKYVSTYSKDMLLLIRQEFKDGKVLNEYHYDYRAPTKKSFTLSKASATRIPMGRRCVRGQNNLQSVQYNRKGLIEAGSYMKDGNLIRFKYHYRKNPRFGDELLRAEFSLTHITCTVSWCAPPLRHPEKVERWIPHSKVTEATFVQGADVYEARWLYDHKFHPTIFTTLNGQKVQTPQMIEHDFLGVLAKPKQTSFVNDNPLVYCDSLNSNVLTRFLGLTTKRFPVSTSRARSLLWKAWKDRVDFDAIMVRWMDERLLRRDKTLAPYWRARNRGDLATAKKYLELRADSVTASADLDDNISSWTPLAVKISDLFNFGPGGDAVVHTRSKDFGSDTEKSLHVMAADTGTWPNEGGGVSACRRDMINSLRTIKWHMICEAANDFGIPKHQTEQNILSLKVVPLWGLDFLNPTHGLFRNKLDSEVENVTSASDMDIKLNFIPILTALVKGARATHLSKADIHQATRALVNLNTYFQDSRHWTQIWNSDIVKESWRDLWLTQEMPNTVPSSEWFRTELPTLASLDTALELWYRYLFIFSIPIPEKIPSIFQASHHSVSASYGVVCKMKRNCTLQIWDHAISWRETNLCLSSALCKLSPFVRNALLGLMRITSALTLHHADIILPCADFFNPGWEVEIGTCQGTIEHRNVFRRKVDPVVNGITDMQKFAPVKEIKSQRPTVTMLSHVWYAKDIKTALLAADIIINQWKFDDYHLDIYGAIDKAPTYSTECQEIIASKGLRGKVTLRGTADPMKVLENTWLFLNSSLSEGLPLALGEAALTGAPVVCTDVGASLRVLSDPDDFSRYSAVVAPNDAHALAKAQITMLGLLGEWSQYTDDTEPAPVLTSSPTPEDVAKITRRMYEKSEYRRKLGMKTRDIVQKSFSGDRYLREHEQMLWIGKSAKIMANRVGGAITEPTDIATAMRQTLPIEEEVITIPRSAVHSWRSSTASGVSGVSTVYSGVSNFPMLNGYHRPSSIRSGITNTSTDTESFLPLPSSSSLPVFAPRQTLAYPSTPDGRLSPSGRLSPLPNPRSSGRRSMSTAGREQLRGLGREELNPYRNSDVSTIMRDEFLQSSIYRNIEGNNSNSNMI</sequence>
<feature type="compositionally biased region" description="Polar residues" evidence="1">
    <location>
        <begin position="2831"/>
        <end position="2843"/>
    </location>
</feature>
<keyword evidence="2" id="KW-0812">Transmembrane</keyword>
<organism evidence="3">
    <name type="scientific">Petromyces alliaceus</name>
    <name type="common">Aspergillus alliaceus</name>
    <dbReference type="NCBI Taxonomy" id="209559"/>
    <lineage>
        <taxon>Eukaryota</taxon>
        <taxon>Fungi</taxon>
        <taxon>Dikarya</taxon>
        <taxon>Ascomycota</taxon>
        <taxon>Pezizomycotina</taxon>
        <taxon>Eurotiomycetes</taxon>
        <taxon>Eurotiomycetidae</taxon>
        <taxon>Eurotiales</taxon>
        <taxon>Aspergillaceae</taxon>
        <taxon>Aspergillus</taxon>
        <taxon>Aspergillus subgen. Circumdati</taxon>
    </lineage>
</organism>
<feature type="transmembrane region" description="Helical" evidence="2">
    <location>
        <begin position="1311"/>
        <end position="1330"/>
    </location>
</feature>
<feature type="transmembrane region" description="Helical" evidence="2">
    <location>
        <begin position="996"/>
        <end position="1013"/>
    </location>
</feature>
<dbReference type="Gene3D" id="3.40.50.2000">
    <property type="entry name" value="Glycogen Phosphorylase B"/>
    <property type="match status" value="1"/>
</dbReference>
<dbReference type="PANTHER" id="PTHR12526:SF630">
    <property type="entry name" value="GLYCOSYLTRANSFERASE"/>
    <property type="match status" value="1"/>
</dbReference>
<keyword evidence="2" id="KW-1133">Transmembrane helix</keyword>
<name>A0A5N7BXM6_PETAA</name>
<dbReference type="SUPFAM" id="SSF53756">
    <property type="entry name" value="UDP-Glycosyltransferase/glycogen phosphorylase"/>
    <property type="match status" value="1"/>
</dbReference>
<proteinExistence type="predicted"/>
<feature type="transmembrane region" description="Helical" evidence="2">
    <location>
        <begin position="940"/>
        <end position="961"/>
    </location>
</feature>
<feature type="transmembrane region" description="Helical" evidence="2">
    <location>
        <begin position="906"/>
        <end position="928"/>
    </location>
</feature>
<protein>
    <submittedName>
        <fullName evidence="3">Uncharacterized protein</fullName>
    </submittedName>
</protein>
<keyword evidence="2" id="KW-0472">Membrane</keyword>
<dbReference type="Pfam" id="PF13692">
    <property type="entry name" value="Glyco_trans_1_4"/>
    <property type="match status" value="1"/>
</dbReference>
<evidence type="ECO:0000256" key="1">
    <source>
        <dbReference type="SAM" id="MobiDB-lite"/>
    </source>
</evidence>
<evidence type="ECO:0000256" key="2">
    <source>
        <dbReference type="SAM" id="Phobius"/>
    </source>
</evidence>
<dbReference type="EMBL" id="ML735309">
    <property type="protein sequence ID" value="KAE8386581.1"/>
    <property type="molecule type" value="Genomic_DNA"/>
</dbReference>
<dbReference type="Proteomes" id="UP000326877">
    <property type="component" value="Unassembled WGS sequence"/>
</dbReference>
<feature type="transmembrane region" description="Helical" evidence="2">
    <location>
        <begin position="1255"/>
        <end position="1276"/>
    </location>
</feature>
<feature type="compositionally biased region" description="Basic and acidic residues" evidence="1">
    <location>
        <begin position="2845"/>
        <end position="2856"/>
    </location>
</feature>